<keyword evidence="2" id="KW-1185">Reference proteome</keyword>
<sequence length="132" mass="15313">MYTRHNEVPVYEYQAGVLDALYYNRVQTAFKRLGLCIRLAIPQLRTLDIILQPDAWIIVDNALNDLPVAAWTDFETADRNALHTPINCQLRLFHSNASMIIKRVLEAMEAMLEQQLNVTEDSHHVINFPHRE</sequence>
<evidence type="ECO:0000313" key="2">
    <source>
        <dbReference type="Proteomes" id="UP000316649"/>
    </source>
</evidence>
<dbReference type="AlphaFoldDB" id="A0A558E0V9"/>
<accession>A0A558E0V9</accession>
<dbReference type="Proteomes" id="UP000316649">
    <property type="component" value="Unassembled WGS sequence"/>
</dbReference>
<evidence type="ECO:0000313" key="1">
    <source>
        <dbReference type="EMBL" id="TVO75154.1"/>
    </source>
</evidence>
<dbReference type="RefSeq" id="WP_144358727.1">
    <property type="nucleotide sequence ID" value="NZ_VMNH01000009.1"/>
</dbReference>
<dbReference type="OrthoDB" id="8480203at2"/>
<name>A0A558E0V9_9GAMM</name>
<comment type="caution">
    <text evidence="1">The sequence shown here is derived from an EMBL/GenBank/DDBJ whole genome shotgun (WGS) entry which is preliminary data.</text>
</comment>
<gene>
    <name evidence="1" type="ORF">FHP88_09070</name>
</gene>
<organism evidence="1 2">
    <name type="scientific">Sedimenticola selenatireducens</name>
    <dbReference type="NCBI Taxonomy" id="191960"/>
    <lineage>
        <taxon>Bacteria</taxon>
        <taxon>Pseudomonadati</taxon>
        <taxon>Pseudomonadota</taxon>
        <taxon>Gammaproteobacteria</taxon>
        <taxon>Chromatiales</taxon>
        <taxon>Sedimenticolaceae</taxon>
        <taxon>Sedimenticola</taxon>
    </lineage>
</organism>
<reference evidence="1 2" key="1">
    <citation type="submission" date="2019-07" db="EMBL/GenBank/DDBJ databases">
        <title>The pathways for chlorine oxyanion respiration interact through the shared metabolite chlorate.</title>
        <authorList>
            <person name="Barnum T.P."/>
            <person name="Cheng Y."/>
            <person name="Hill K.A."/>
            <person name="Lucas L.N."/>
            <person name="Carlson H.K."/>
            <person name="Coates J.D."/>
        </authorList>
    </citation>
    <scope>NUCLEOTIDE SEQUENCE [LARGE SCALE GENOMIC DNA]</scope>
    <source>
        <strain evidence="1 2">BK-1</strain>
    </source>
</reference>
<dbReference type="EMBL" id="VMNH01000009">
    <property type="protein sequence ID" value="TVO75154.1"/>
    <property type="molecule type" value="Genomic_DNA"/>
</dbReference>
<protein>
    <submittedName>
        <fullName evidence="1">Uncharacterized protein</fullName>
    </submittedName>
</protein>
<proteinExistence type="predicted"/>